<reference evidence="11 12" key="1">
    <citation type="submission" date="2018-06" db="EMBL/GenBank/DDBJ databases">
        <authorList>
            <consortium name="Pathogen Informatics"/>
            <person name="Doyle S."/>
        </authorList>
    </citation>
    <scope>NUCLEOTIDE SEQUENCE [LARGE SCALE GENOMIC DNA]</scope>
    <source>
        <strain evidence="11 12">NCTC12119</strain>
    </source>
</reference>
<keyword evidence="2" id="KW-0808">Transferase</keyword>
<evidence type="ECO:0000256" key="4">
    <source>
        <dbReference type="ARBA" id="ARBA00022723"/>
    </source>
</evidence>
<accession>A0A381C1V2</accession>
<evidence type="ECO:0000313" key="11">
    <source>
        <dbReference type="EMBL" id="SUW61880.1"/>
    </source>
</evidence>
<comment type="catalytic activity">
    <reaction evidence="9">
        <text>DNA(n) + a 2'-deoxyribonucleoside 5'-triphosphate = DNA(n+1) + diphosphate</text>
        <dbReference type="Rhea" id="RHEA:22508"/>
        <dbReference type="Rhea" id="RHEA-COMP:17339"/>
        <dbReference type="Rhea" id="RHEA-COMP:17340"/>
        <dbReference type="ChEBI" id="CHEBI:33019"/>
        <dbReference type="ChEBI" id="CHEBI:61560"/>
        <dbReference type="ChEBI" id="CHEBI:173112"/>
        <dbReference type="EC" id="2.7.7.49"/>
    </reaction>
</comment>
<dbReference type="InterPro" id="IPR000123">
    <property type="entry name" value="Reverse_transcriptase_msDNA"/>
</dbReference>
<name>A0A381C1V2_9ENTR</name>
<protein>
    <recommendedName>
        <fullName evidence="1">RNA-directed DNA polymerase</fullName>
        <ecNumber evidence="1">2.7.7.49</ecNumber>
    </recommendedName>
</protein>
<keyword evidence="3" id="KW-0548">Nucleotidyltransferase</keyword>
<sequence>MSNSINFRLLLWATSIIQPAAPSEILYYLRLILTDDGALPNIDSLKQHLKELHKIGYVELVSIKNELYSITPSGDEKLSANLKKLRDKLRIFLLDKCHKSTKLGVLASTDTKNMDGAPPSLQLRPYIKEVPHPSLSWASGTLPSRPRQAWVRIFEQLRIGSMSSSQASILSKDSDSLIPEKKIIAAPIFYSYKSLNSPLFENNGILTVASCIGLTPRLISSMIKNPDRYYRIFDMRKKSGGVRKISAPRKFMKVTQYWINDYFLNRLNIHSSCFSYRKGISIHDNAYPHQNNKFIANIDIENYFGSINKTMIKNCLLRNNISEHIVNTIAGLTTLYGTLPQGAPTSPNISNAILYEFDELMTNQALVRDCVYTRYSDDITISGDNRHLIEELVSLAKNKINAMGFTLNNEKYRLLSYNNRQAVTGILINGPLRPPRAYRRRVRAIFDQAIKSNDQTSLTINALKGHLNYLQSFKKYGFSFEETKYSLIIEKLTKK</sequence>
<dbReference type="InterPro" id="IPR043502">
    <property type="entry name" value="DNA/RNA_pol_sf"/>
</dbReference>
<comment type="similarity">
    <text evidence="8">Belongs to the bacterial reverse transcriptase family.</text>
</comment>
<keyword evidence="7" id="KW-0051">Antiviral defense</keyword>
<dbReference type="GO" id="GO:0003723">
    <property type="term" value="F:RNA binding"/>
    <property type="evidence" value="ECO:0007669"/>
    <property type="project" value="InterPro"/>
</dbReference>
<dbReference type="RefSeq" id="WP_115627033.1">
    <property type="nucleotide sequence ID" value="NZ_UIGI01000001.1"/>
</dbReference>
<evidence type="ECO:0000256" key="9">
    <source>
        <dbReference type="ARBA" id="ARBA00048173"/>
    </source>
</evidence>
<evidence type="ECO:0000256" key="6">
    <source>
        <dbReference type="ARBA" id="ARBA00022918"/>
    </source>
</evidence>
<evidence type="ECO:0000256" key="8">
    <source>
        <dbReference type="ARBA" id="ARBA00034120"/>
    </source>
</evidence>
<dbReference type="AlphaFoldDB" id="A0A381C1V2"/>
<evidence type="ECO:0000256" key="2">
    <source>
        <dbReference type="ARBA" id="ARBA00022679"/>
    </source>
</evidence>
<dbReference type="PROSITE" id="PS50878">
    <property type="entry name" value="RT_POL"/>
    <property type="match status" value="1"/>
</dbReference>
<gene>
    <name evidence="11" type="ORF">NCTC12119_00283</name>
</gene>
<keyword evidence="6 11" id="KW-0695">RNA-directed DNA polymerase</keyword>
<dbReference type="SUPFAM" id="SSF56672">
    <property type="entry name" value="DNA/RNA polymerases"/>
    <property type="match status" value="1"/>
</dbReference>
<organism evidence="11 12">
    <name type="scientific">Buttiauxella agrestis</name>
    <dbReference type="NCBI Taxonomy" id="82977"/>
    <lineage>
        <taxon>Bacteria</taxon>
        <taxon>Pseudomonadati</taxon>
        <taxon>Pseudomonadota</taxon>
        <taxon>Gammaproteobacteria</taxon>
        <taxon>Enterobacterales</taxon>
        <taxon>Enterobacteriaceae</taxon>
        <taxon>Buttiauxella</taxon>
    </lineage>
</organism>
<dbReference type="Proteomes" id="UP000255528">
    <property type="component" value="Unassembled WGS sequence"/>
</dbReference>
<dbReference type="EC" id="2.7.7.49" evidence="1"/>
<dbReference type="InterPro" id="IPR043128">
    <property type="entry name" value="Rev_trsase/Diguanyl_cyclase"/>
</dbReference>
<evidence type="ECO:0000256" key="5">
    <source>
        <dbReference type="ARBA" id="ARBA00022842"/>
    </source>
</evidence>
<proteinExistence type="inferred from homology"/>
<evidence type="ECO:0000259" key="10">
    <source>
        <dbReference type="PROSITE" id="PS50878"/>
    </source>
</evidence>
<dbReference type="PRINTS" id="PR00866">
    <property type="entry name" value="RNADNAPOLMS"/>
</dbReference>
<dbReference type="GO" id="GO:0046872">
    <property type="term" value="F:metal ion binding"/>
    <property type="evidence" value="ECO:0007669"/>
    <property type="project" value="UniProtKB-KW"/>
</dbReference>
<dbReference type="PANTHER" id="PTHR34047:SF7">
    <property type="entry name" value="RNA-DIRECTED DNA POLYMERASE"/>
    <property type="match status" value="1"/>
</dbReference>
<feature type="domain" description="Reverse transcriptase" evidence="10">
    <location>
        <begin position="216"/>
        <end position="428"/>
    </location>
</feature>
<dbReference type="GO" id="GO:0051607">
    <property type="term" value="P:defense response to virus"/>
    <property type="evidence" value="ECO:0007669"/>
    <property type="project" value="UniProtKB-KW"/>
</dbReference>
<dbReference type="EMBL" id="UIGI01000001">
    <property type="protein sequence ID" value="SUW61880.1"/>
    <property type="molecule type" value="Genomic_DNA"/>
</dbReference>
<dbReference type="InterPro" id="IPR051083">
    <property type="entry name" value="GrpII_Intron_Splice-Mob/Def"/>
</dbReference>
<evidence type="ECO:0000256" key="3">
    <source>
        <dbReference type="ARBA" id="ARBA00022695"/>
    </source>
</evidence>
<dbReference type="Gene3D" id="3.10.10.10">
    <property type="entry name" value="HIV Type 1 Reverse Transcriptase, subunit A, domain 1"/>
    <property type="match status" value="1"/>
</dbReference>
<evidence type="ECO:0000313" key="12">
    <source>
        <dbReference type="Proteomes" id="UP000255528"/>
    </source>
</evidence>
<keyword evidence="5" id="KW-0460">Magnesium</keyword>
<dbReference type="Pfam" id="PF00078">
    <property type="entry name" value="RVT_1"/>
    <property type="match status" value="1"/>
</dbReference>
<dbReference type="CDD" id="cd03487">
    <property type="entry name" value="RT_Bac_retron_II"/>
    <property type="match status" value="1"/>
</dbReference>
<evidence type="ECO:0000256" key="1">
    <source>
        <dbReference type="ARBA" id="ARBA00012493"/>
    </source>
</evidence>
<dbReference type="InterPro" id="IPR000477">
    <property type="entry name" value="RT_dom"/>
</dbReference>
<evidence type="ECO:0000256" key="7">
    <source>
        <dbReference type="ARBA" id="ARBA00023118"/>
    </source>
</evidence>
<dbReference type="GO" id="GO:0003964">
    <property type="term" value="F:RNA-directed DNA polymerase activity"/>
    <property type="evidence" value="ECO:0007669"/>
    <property type="project" value="UniProtKB-KW"/>
</dbReference>
<keyword evidence="4" id="KW-0479">Metal-binding</keyword>
<dbReference type="Gene3D" id="3.30.70.270">
    <property type="match status" value="1"/>
</dbReference>
<dbReference type="PANTHER" id="PTHR34047">
    <property type="entry name" value="NUCLEAR INTRON MATURASE 1, MITOCHONDRIAL-RELATED"/>
    <property type="match status" value="1"/>
</dbReference>